<evidence type="ECO:0000256" key="1">
    <source>
        <dbReference type="SAM" id="Phobius"/>
    </source>
</evidence>
<evidence type="ECO:0000313" key="3">
    <source>
        <dbReference type="EMBL" id="MDR6966524.1"/>
    </source>
</evidence>
<dbReference type="PANTHER" id="PTHR28008:SF1">
    <property type="entry name" value="DOMAIN PROTEIN, PUTATIVE (AFU_ORTHOLOGUE AFUA_3G10980)-RELATED"/>
    <property type="match status" value="1"/>
</dbReference>
<protein>
    <submittedName>
        <fullName evidence="3">VanZ family protein</fullName>
    </submittedName>
</protein>
<dbReference type="EMBL" id="JAVDVI010000001">
    <property type="protein sequence ID" value="MDR6966524.1"/>
    <property type="molecule type" value="Genomic_DNA"/>
</dbReference>
<comment type="caution">
    <text evidence="3">The sequence shown here is derived from an EMBL/GenBank/DDBJ whole genome shotgun (WGS) entry which is preliminary data.</text>
</comment>
<feature type="transmembrane region" description="Helical" evidence="1">
    <location>
        <begin position="109"/>
        <end position="129"/>
    </location>
</feature>
<proteinExistence type="predicted"/>
<evidence type="ECO:0000259" key="2">
    <source>
        <dbReference type="Pfam" id="PF04892"/>
    </source>
</evidence>
<keyword evidence="4" id="KW-1185">Reference proteome</keyword>
<gene>
    <name evidence="3" type="ORF">J2X31_000517</name>
</gene>
<sequence length="135" mass="15650">MKLIKNLSEHKKITLWLAIIWTAIVTYFCLASFNELPQISVDNFDKLGHITFHFGITFLWFLAFRFKFLNENKKALIKAFLFSFFYGITIEICQDQFTATRTGDVMDVVANISGSFLAIIFIILCIKYSRNTAEN</sequence>
<feature type="domain" description="VanZ-like" evidence="2">
    <location>
        <begin position="44"/>
        <end position="124"/>
    </location>
</feature>
<dbReference type="PANTHER" id="PTHR28008">
    <property type="entry name" value="DOMAIN PROTEIN, PUTATIVE (AFU_ORTHOLOGUE AFUA_3G10980)-RELATED"/>
    <property type="match status" value="1"/>
</dbReference>
<organism evidence="3 4">
    <name type="scientific">Flavobacterium arsenatis</name>
    <dbReference type="NCBI Taxonomy" id="1484332"/>
    <lineage>
        <taxon>Bacteria</taxon>
        <taxon>Pseudomonadati</taxon>
        <taxon>Bacteroidota</taxon>
        <taxon>Flavobacteriia</taxon>
        <taxon>Flavobacteriales</taxon>
        <taxon>Flavobacteriaceae</taxon>
        <taxon>Flavobacterium</taxon>
    </lineage>
</organism>
<keyword evidence="1" id="KW-0812">Transmembrane</keyword>
<name>A0ABU1TKM3_9FLAO</name>
<accession>A0ABU1TKM3</accession>
<reference evidence="3 4" key="1">
    <citation type="submission" date="2023-07" db="EMBL/GenBank/DDBJ databases">
        <title>Sorghum-associated microbial communities from plants grown in Nebraska, USA.</title>
        <authorList>
            <person name="Schachtman D."/>
        </authorList>
    </citation>
    <scope>NUCLEOTIDE SEQUENCE [LARGE SCALE GENOMIC DNA]</scope>
    <source>
        <strain evidence="3 4">3773</strain>
    </source>
</reference>
<evidence type="ECO:0000313" key="4">
    <source>
        <dbReference type="Proteomes" id="UP001255185"/>
    </source>
</evidence>
<dbReference type="NCBIfam" id="NF037970">
    <property type="entry name" value="vanZ_1"/>
    <property type="match status" value="1"/>
</dbReference>
<dbReference type="Pfam" id="PF04892">
    <property type="entry name" value="VanZ"/>
    <property type="match status" value="1"/>
</dbReference>
<feature type="transmembrane region" description="Helical" evidence="1">
    <location>
        <begin position="12"/>
        <end position="34"/>
    </location>
</feature>
<keyword evidence="1" id="KW-0472">Membrane</keyword>
<dbReference type="InterPro" id="IPR006976">
    <property type="entry name" value="VanZ-like"/>
</dbReference>
<feature type="transmembrane region" description="Helical" evidence="1">
    <location>
        <begin position="76"/>
        <end position="97"/>
    </location>
</feature>
<dbReference type="Proteomes" id="UP001255185">
    <property type="component" value="Unassembled WGS sequence"/>
</dbReference>
<feature type="transmembrane region" description="Helical" evidence="1">
    <location>
        <begin position="46"/>
        <end position="64"/>
    </location>
</feature>
<keyword evidence="1" id="KW-1133">Transmembrane helix</keyword>